<sequence length="293" mass="30425">MRGIELAGLIATVFGAVTCVVIGDTAGKLMTSSGIDPVWVAWTRFGLAALVLLPFSGLTRAELPRLLDWRVVLRGFFIAAGISCILTALRTEPLANVFGAFFIGPVVAYVLAILFLGERPAPLRSLLLAVGFAGVMLVVKPGFGATIGMAFALTAGTFYGAYLVMTRVVSGQVRPRFLLLSQLLLGTAMLTPFGLGGDWPGMNWGLAGLVAISAGGSAMGNFLLVMASRRAEASLIAPLVYSQLLSAMVLGALVFGDWPDVWALAGLALIALSGVGSLLVSQRQARLAGQGAA</sequence>
<organism evidence="3 4">
    <name type="scientific">Pseudooceanicola marinus</name>
    <dbReference type="NCBI Taxonomy" id="396013"/>
    <lineage>
        <taxon>Bacteria</taxon>
        <taxon>Pseudomonadati</taxon>
        <taxon>Pseudomonadota</taxon>
        <taxon>Alphaproteobacteria</taxon>
        <taxon>Rhodobacterales</taxon>
        <taxon>Paracoccaceae</taxon>
        <taxon>Pseudooceanicola</taxon>
    </lineage>
</organism>
<keyword evidence="1" id="KW-0472">Membrane</keyword>
<feature type="transmembrane region" description="Helical" evidence="1">
    <location>
        <begin position="123"/>
        <end position="139"/>
    </location>
</feature>
<dbReference type="RefSeq" id="WP_085887176.1">
    <property type="nucleotide sequence ID" value="NZ_FWFN01000002.1"/>
</dbReference>
<evidence type="ECO:0000313" key="3">
    <source>
        <dbReference type="EMBL" id="SLN30548.1"/>
    </source>
</evidence>
<evidence type="ECO:0000256" key="1">
    <source>
        <dbReference type="SAM" id="Phobius"/>
    </source>
</evidence>
<proteinExistence type="predicted"/>
<gene>
    <name evidence="3" type="ORF">PSM7751_01307</name>
</gene>
<dbReference type="SUPFAM" id="SSF103481">
    <property type="entry name" value="Multidrug resistance efflux transporter EmrE"/>
    <property type="match status" value="2"/>
</dbReference>
<dbReference type="InterPro" id="IPR000620">
    <property type="entry name" value="EamA_dom"/>
</dbReference>
<dbReference type="PANTHER" id="PTHR22911">
    <property type="entry name" value="ACYL-MALONYL CONDENSING ENZYME-RELATED"/>
    <property type="match status" value="1"/>
</dbReference>
<dbReference type="InterPro" id="IPR037185">
    <property type="entry name" value="EmrE-like"/>
</dbReference>
<feature type="transmembrane region" description="Helical" evidence="1">
    <location>
        <begin position="177"/>
        <end position="195"/>
    </location>
</feature>
<feature type="transmembrane region" description="Helical" evidence="1">
    <location>
        <begin position="95"/>
        <end position="116"/>
    </location>
</feature>
<feature type="transmembrane region" description="Helical" evidence="1">
    <location>
        <begin position="71"/>
        <end position="89"/>
    </location>
</feature>
<dbReference type="EMBL" id="FWFN01000002">
    <property type="protein sequence ID" value="SLN30548.1"/>
    <property type="molecule type" value="Genomic_DNA"/>
</dbReference>
<reference evidence="3 4" key="1">
    <citation type="submission" date="2017-03" db="EMBL/GenBank/DDBJ databases">
        <authorList>
            <person name="Afonso C.L."/>
            <person name="Miller P.J."/>
            <person name="Scott M.A."/>
            <person name="Spackman E."/>
            <person name="Goraichik I."/>
            <person name="Dimitrov K.M."/>
            <person name="Suarez D.L."/>
            <person name="Swayne D.E."/>
        </authorList>
    </citation>
    <scope>NUCLEOTIDE SEQUENCE [LARGE SCALE GENOMIC DNA]</scope>
    <source>
        <strain evidence="3 4">CECT 7751</strain>
    </source>
</reference>
<feature type="transmembrane region" description="Helical" evidence="1">
    <location>
        <begin position="39"/>
        <end position="59"/>
    </location>
</feature>
<evidence type="ECO:0000259" key="2">
    <source>
        <dbReference type="Pfam" id="PF00892"/>
    </source>
</evidence>
<protein>
    <submittedName>
        <fullName evidence="3">EamA-like transporter family protein</fullName>
    </submittedName>
</protein>
<evidence type="ECO:0000313" key="4">
    <source>
        <dbReference type="Proteomes" id="UP000193963"/>
    </source>
</evidence>
<dbReference type="OrthoDB" id="7818056at2"/>
<dbReference type="AlphaFoldDB" id="A0A1X6YT44"/>
<feature type="transmembrane region" description="Helical" evidence="1">
    <location>
        <begin position="201"/>
        <end position="223"/>
    </location>
</feature>
<keyword evidence="4" id="KW-1185">Reference proteome</keyword>
<feature type="transmembrane region" description="Helical" evidence="1">
    <location>
        <begin position="235"/>
        <end position="255"/>
    </location>
</feature>
<feature type="transmembrane region" description="Helical" evidence="1">
    <location>
        <begin position="145"/>
        <end position="165"/>
    </location>
</feature>
<feature type="transmembrane region" description="Helical" evidence="1">
    <location>
        <begin position="261"/>
        <end position="280"/>
    </location>
</feature>
<dbReference type="PANTHER" id="PTHR22911:SF103">
    <property type="entry name" value="BLR2811 PROTEIN"/>
    <property type="match status" value="1"/>
</dbReference>
<dbReference type="Proteomes" id="UP000193963">
    <property type="component" value="Unassembled WGS sequence"/>
</dbReference>
<dbReference type="Pfam" id="PF00892">
    <property type="entry name" value="EamA"/>
    <property type="match status" value="2"/>
</dbReference>
<keyword evidence="1" id="KW-0812">Transmembrane</keyword>
<feature type="domain" description="EamA" evidence="2">
    <location>
        <begin position="147"/>
        <end position="273"/>
    </location>
</feature>
<accession>A0A1X6YT44</accession>
<feature type="domain" description="EamA" evidence="2">
    <location>
        <begin position="11"/>
        <end position="139"/>
    </location>
</feature>
<dbReference type="GO" id="GO:0016020">
    <property type="term" value="C:membrane"/>
    <property type="evidence" value="ECO:0007669"/>
    <property type="project" value="InterPro"/>
</dbReference>
<keyword evidence="1" id="KW-1133">Transmembrane helix</keyword>
<name>A0A1X6YT44_9RHOB</name>